<feature type="compositionally biased region" description="Pro residues" evidence="2">
    <location>
        <begin position="61"/>
        <end position="70"/>
    </location>
</feature>
<organism evidence="5 7">
    <name type="scientific">Agrocybe pediades</name>
    <dbReference type="NCBI Taxonomy" id="84607"/>
    <lineage>
        <taxon>Eukaryota</taxon>
        <taxon>Fungi</taxon>
        <taxon>Dikarya</taxon>
        <taxon>Basidiomycota</taxon>
        <taxon>Agaricomycotina</taxon>
        <taxon>Agaricomycetes</taxon>
        <taxon>Agaricomycetidae</taxon>
        <taxon>Agaricales</taxon>
        <taxon>Agaricineae</taxon>
        <taxon>Strophariaceae</taxon>
        <taxon>Agrocybe</taxon>
    </lineage>
</organism>
<name>A0A8H4QPT7_9AGAR</name>
<gene>
    <name evidence="5" type="ORF">D9613_002429</name>
    <name evidence="6" type="ORF">D9613_013017</name>
</gene>
<protein>
    <submittedName>
        <fullName evidence="5">Uncharacterized protein</fullName>
    </submittedName>
</protein>
<feature type="compositionally biased region" description="Low complexity" evidence="2">
    <location>
        <begin position="16"/>
        <end position="26"/>
    </location>
</feature>
<dbReference type="PROSITE" id="PS50089">
    <property type="entry name" value="ZF_RING_2"/>
    <property type="match status" value="1"/>
</dbReference>
<dbReference type="EMBL" id="JAACJL010000044">
    <property type="protein sequence ID" value="KAF4615107.1"/>
    <property type="molecule type" value="Genomic_DNA"/>
</dbReference>
<dbReference type="InterPro" id="IPR013083">
    <property type="entry name" value="Znf_RING/FYVE/PHD"/>
</dbReference>
<reference evidence="5 7" key="1">
    <citation type="submission" date="2019-12" db="EMBL/GenBank/DDBJ databases">
        <authorList>
            <person name="Floudas D."/>
            <person name="Bentzer J."/>
            <person name="Ahren D."/>
            <person name="Johansson T."/>
            <person name="Persson P."/>
            <person name="Tunlid A."/>
        </authorList>
    </citation>
    <scope>NUCLEOTIDE SEQUENCE [LARGE SCALE GENOMIC DNA]</scope>
    <source>
        <strain evidence="5 7">CBS 102.39</strain>
    </source>
</reference>
<dbReference type="Proteomes" id="UP000521872">
    <property type="component" value="Unassembled WGS sequence"/>
</dbReference>
<dbReference type="PROSITE" id="PS50966">
    <property type="entry name" value="ZF_SWIM"/>
    <property type="match status" value="1"/>
</dbReference>
<dbReference type="CDD" id="cd16494">
    <property type="entry name" value="RING-CH-C4HC3_ZSWM2"/>
    <property type="match status" value="1"/>
</dbReference>
<evidence type="ECO:0000259" key="3">
    <source>
        <dbReference type="PROSITE" id="PS50089"/>
    </source>
</evidence>
<dbReference type="InterPro" id="IPR007527">
    <property type="entry name" value="Znf_SWIM"/>
</dbReference>
<evidence type="ECO:0000259" key="4">
    <source>
        <dbReference type="PROSITE" id="PS50966"/>
    </source>
</evidence>
<accession>A0A8H4QPT7</accession>
<feature type="compositionally biased region" description="Basic and acidic residues" evidence="2">
    <location>
        <begin position="119"/>
        <end position="131"/>
    </location>
</feature>
<evidence type="ECO:0000256" key="2">
    <source>
        <dbReference type="SAM" id="MobiDB-lite"/>
    </source>
</evidence>
<evidence type="ECO:0000313" key="7">
    <source>
        <dbReference type="Proteomes" id="UP000521872"/>
    </source>
</evidence>
<feature type="compositionally biased region" description="Basic residues" evidence="2">
    <location>
        <begin position="74"/>
        <end position="83"/>
    </location>
</feature>
<keyword evidence="1" id="KW-0479">Metal-binding</keyword>
<dbReference type="Gene3D" id="3.30.40.10">
    <property type="entry name" value="Zinc/RING finger domain, C3HC4 (zinc finger)"/>
    <property type="match status" value="1"/>
</dbReference>
<feature type="domain" description="SWIM-type" evidence="4">
    <location>
        <begin position="180"/>
        <end position="212"/>
    </location>
</feature>
<dbReference type="InterPro" id="IPR039903">
    <property type="entry name" value="Zswim2"/>
</dbReference>
<keyword evidence="1" id="KW-0863">Zinc-finger</keyword>
<evidence type="ECO:0000313" key="6">
    <source>
        <dbReference type="EMBL" id="KAF4615572.1"/>
    </source>
</evidence>
<evidence type="ECO:0000256" key="1">
    <source>
        <dbReference type="PROSITE-ProRule" id="PRU00175"/>
    </source>
</evidence>
<feature type="compositionally biased region" description="Basic and acidic residues" evidence="2">
    <location>
        <begin position="27"/>
        <end position="36"/>
    </location>
</feature>
<feature type="domain" description="RING-type" evidence="3">
    <location>
        <begin position="286"/>
        <end position="336"/>
    </location>
</feature>
<dbReference type="AlphaFoldDB" id="A0A8H4QPT7"/>
<dbReference type="GO" id="GO:0061630">
    <property type="term" value="F:ubiquitin protein ligase activity"/>
    <property type="evidence" value="ECO:0007669"/>
    <property type="project" value="InterPro"/>
</dbReference>
<dbReference type="EMBL" id="JAACJL010000038">
    <property type="protein sequence ID" value="KAF4615572.1"/>
    <property type="molecule type" value="Genomic_DNA"/>
</dbReference>
<dbReference type="InterPro" id="IPR001841">
    <property type="entry name" value="Znf_RING"/>
</dbReference>
<dbReference type="SUPFAM" id="SSF57850">
    <property type="entry name" value="RING/U-box"/>
    <property type="match status" value="1"/>
</dbReference>
<feature type="region of interest" description="Disordered" evidence="2">
    <location>
        <begin position="1"/>
        <end position="135"/>
    </location>
</feature>
<proteinExistence type="predicted"/>
<comment type="caution">
    <text evidence="5">The sequence shown here is derived from an EMBL/GenBank/DDBJ whole genome shotgun (WGS) entry which is preliminary data.</text>
</comment>
<keyword evidence="1" id="KW-0862">Zinc</keyword>
<keyword evidence="7" id="KW-1185">Reference proteome</keyword>
<evidence type="ECO:0000313" key="5">
    <source>
        <dbReference type="EMBL" id="KAF4615107.1"/>
    </source>
</evidence>
<dbReference type="PANTHER" id="PTHR21540:SF0">
    <property type="entry name" value="PHD FAMILY PROTEIN"/>
    <property type="match status" value="1"/>
</dbReference>
<dbReference type="GO" id="GO:0008270">
    <property type="term" value="F:zinc ion binding"/>
    <property type="evidence" value="ECO:0007669"/>
    <property type="project" value="UniProtKB-KW"/>
</dbReference>
<sequence>MVLKRKRGNEFVPFVPSSSQAEAAQPEPEREPEPKKPRSNPARNARPQSYNEDAPARSAAPVPPPPPATAPPAKKPRAPRGKKATTVSAPATAPQAGPSTAPAPEPTPAPAKKGRGKKKADPNAEEPEKRLAQFKPRCPQNILDRVQRVMTQRIFMIDRQREGDELREQFSILGSTGNVYTVTIDKLPRCNCPDSVKGNHCKHILFVFLKVLQVSQASGFWYQKALLTSELQQIFANAPLAPNSVAHAHVREAYARATGKIPANAPSTSAEEAKKNRRIPGPDDDCPICYDGMHGTAETALVFCEECGNALHKECFQQWQRTAKSSGKELTCVWCRAKWVVAGAAGAGTPVATRTLGNYGYLNLAGASGASPVRDTSTYYHGPRRGQRYYGYQNYDDY</sequence>
<dbReference type="PANTHER" id="PTHR21540">
    <property type="entry name" value="RING FINGER AND SWIM DOMAIN-CONTAINING PROTEIN 2"/>
    <property type="match status" value="1"/>
</dbReference>
<dbReference type="Pfam" id="PF13639">
    <property type="entry name" value="zf-RING_2"/>
    <property type="match status" value="1"/>
</dbReference>
<dbReference type="Pfam" id="PF04434">
    <property type="entry name" value="SWIM"/>
    <property type="match status" value="1"/>
</dbReference>